<name>A0A0G4F920_9ALVE</name>
<protein>
    <submittedName>
        <fullName evidence="2">Uncharacterized protein</fullName>
    </submittedName>
</protein>
<dbReference type="InterPro" id="IPR023214">
    <property type="entry name" value="HAD_sf"/>
</dbReference>
<proteinExistence type="predicted"/>
<accession>A0A0G4F920</accession>
<reference evidence="2" key="1">
    <citation type="submission" date="2014-11" db="EMBL/GenBank/DDBJ databases">
        <authorList>
            <person name="Otto D Thomas"/>
            <person name="Naeem Raeece"/>
        </authorList>
    </citation>
    <scope>NUCLEOTIDE SEQUENCE</scope>
</reference>
<dbReference type="VEuPathDB" id="CryptoDB:Cvel_15706"/>
<dbReference type="AlphaFoldDB" id="A0A0G4F920"/>
<feature type="compositionally biased region" description="Low complexity" evidence="1">
    <location>
        <begin position="1"/>
        <end position="11"/>
    </location>
</feature>
<evidence type="ECO:0000256" key="1">
    <source>
        <dbReference type="SAM" id="MobiDB-lite"/>
    </source>
</evidence>
<dbReference type="EMBL" id="CDMZ01000191">
    <property type="protein sequence ID" value="CEM08835.1"/>
    <property type="molecule type" value="Genomic_DNA"/>
</dbReference>
<organism evidence="2">
    <name type="scientific">Chromera velia CCMP2878</name>
    <dbReference type="NCBI Taxonomy" id="1169474"/>
    <lineage>
        <taxon>Eukaryota</taxon>
        <taxon>Sar</taxon>
        <taxon>Alveolata</taxon>
        <taxon>Colpodellida</taxon>
        <taxon>Chromeraceae</taxon>
        <taxon>Chromera</taxon>
    </lineage>
</organism>
<dbReference type="Gene3D" id="3.40.50.1000">
    <property type="entry name" value="HAD superfamily/HAD-like"/>
    <property type="match status" value="1"/>
</dbReference>
<dbReference type="InterPro" id="IPR036412">
    <property type="entry name" value="HAD-like_sf"/>
</dbReference>
<feature type="region of interest" description="Disordered" evidence="1">
    <location>
        <begin position="1"/>
        <end position="22"/>
    </location>
</feature>
<sequence>MWPDQDPSSGWPQPPPPPQLARLRSDDKVAELSDEGVLVRRPVAMDRVKDLRAVIFCYNELLFGTTKLDNTNMGEDFRKFQKVAEECVKKHTSLANKRDPTSSSSISIVYFFVSAEPHERCIEVARQLELGGSVQHSDCLDPNISQPDSKHIPADELISKGVSVVSDCTPHQKAQVVEGIQKECKGKVMYIGKDSGDVLAFQGSDVSLCYQFPAHDPHALSEVDGILVKPDWRPIERFFEVATSDPVGEEEEGPGEKCKCICAVM</sequence>
<dbReference type="SUPFAM" id="SSF56784">
    <property type="entry name" value="HAD-like"/>
    <property type="match status" value="1"/>
</dbReference>
<evidence type="ECO:0000313" key="2">
    <source>
        <dbReference type="EMBL" id="CEM08835.1"/>
    </source>
</evidence>
<gene>
    <name evidence="2" type="ORF">Cvel_15706</name>
</gene>